<feature type="domain" description="PDZ" evidence="16">
    <location>
        <begin position="374"/>
        <end position="445"/>
    </location>
</feature>
<dbReference type="PANTHER" id="PTHR22939:SF130">
    <property type="entry name" value="PERIPLASMIC SERINE ENDOPROTEASE DEGP-LIKE-RELATED"/>
    <property type="match status" value="1"/>
</dbReference>
<evidence type="ECO:0000256" key="15">
    <source>
        <dbReference type="PIRSR" id="PIRSR611782-2"/>
    </source>
</evidence>
<evidence type="ECO:0000256" key="11">
    <source>
        <dbReference type="ARBA" id="ARBA00022825"/>
    </source>
</evidence>
<dbReference type="Pfam" id="PF13365">
    <property type="entry name" value="Trypsin_2"/>
    <property type="match status" value="1"/>
</dbReference>
<evidence type="ECO:0000256" key="4">
    <source>
        <dbReference type="ARBA" id="ARBA00013035"/>
    </source>
</evidence>
<accession>A0A445MUQ9</accession>
<sequence length="478" mass="52026">MKYILNRYCLIGPIFLFVALAFTCIITLSAQVACFAAEETPGSFSQLVKRASPSVVYISTVKVIKAKRPFHHPFGNSNPNDPFDDFFDQFFGRQGRSRDFRQKSLGSGFIIDKDGFILTNNHVVEKSDEIKVMLANEKEFSAEIIGRDPKTDLALIRIKTSEPLEPVIMGDSDSLNVGDWVVAIGNPFGLGNTVTAGIVSYKSRNIGAGPYDDFIQTDAAINPGNSGGPLLNTAGEVIGINTAIFSQTGGSVGIGFAIPINMAKDLIPQLKEGKVVRGWMGVMIQKITPEIKEKLGLKHEKGALVADVTPDSPASKAGIKRGDVIVSFDGKDIVEMKDLPFLVGATPVKKDVVVEVIRDGEKKSFKMTVEELKDVTEQAEAKEPQIELGMTVEELNTQLARKLGVSQTSGLVVLDVERDSAAAEAGITRGDIIVEVDQVEVKDISKFHSMIRDFKKGETILFLVKRADSTVYLTLKVE</sequence>
<gene>
    <name evidence="17" type="ORF">PITCH_A1740029</name>
</gene>
<dbReference type="InterPro" id="IPR001478">
    <property type="entry name" value="PDZ"/>
</dbReference>
<keyword evidence="7" id="KW-0732">Signal</keyword>
<dbReference type="Gene3D" id="2.30.42.10">
    <property type="match status" value="2"/>
</dbReference>
<feature type="domain" description="PDZ" evidence="16">
    <location>
        <begin position="281"/>
        <end position="335"/>
    </location>
</feature>
<protein>
    <recommendedName>
        <fullName evidence="5">Probable periplasmic serine endoprotease DegP-like</fullName>
        <ecNumber evidence="4">3.4.21.107</ecNumber>
    </recommendedName>
    <alternativeName>
        <fullName evidence="13">Protease Do</fullName>
    </alternativeName>
</protein>
<evidence type="ECO:0000259" key="16">
    <source>
        <dbReference type="PROSITE" id="PS50106"/>
    </source>
</evidence>
<evidence type="ECO:0000313" key="17">
    <source>
        <dbReference type="EMBL" id="SPD73220.1"/>
    </source>
</evidence>
<dbReference type="Gene3D" id="2.40.10.120">
    <property type="match status" value="1"/>
</dbReference>
<evidence type="ECO:0000256" key="5">
    <source>
        <dbReference type="ARBA" id="ARBA00013958"/>
    </source>
</evidence>
<evidence type="ECO:0000256" key="3">
    <source>
        <dbReference type="ARBA" id="ARBA00010541"/>
    </source>
</evidence>
<feature type="active site" description="Charge relay system" evidence="14">
    <location>
        <position position="152"/>
    </location>
</feature>
<dbReference type="InterPro" id="IPR011782">
    <property type="entry name" value="Pept_S1C_Do"/>
</dbReference>
<dbReference type="PANTHER" id="PTHR22939">
    <property type="entry name" value="SERINE PROTEASE FAMILY S1C HTRA-RELATED"/>
    <property type="match status" value="1"/>
</dbReference>
<organism evidence="17">
    <name type="scientific">uncultured Desulfobacterium sp</name>
    <dbReference type="NCBI Taxonomy" id="201089"/>
    <lineage>
        <taxon>Bacteria</taxon>
        <taxon>Pseudomonadati</taxon>
        <taxon>Thermodesulfobacteriota</taxon>
        <taxon>Desulfobacteria</taxon>
        <taxon>Desulfobacterales</taxon>
        <taxon>Desulfobacteriaceae</taxon>
        <taxon>Desulfobacterium</taxon>
        <taxon>environmental samples</taxon>
    </lineage>
</organism>
<dbReference type="FunFam" id="2.40.10.120:FF:000007">
    <property type="entry name" value="Periplasmic serine endoprotease DegP-like"/>
    <property type="match status" value="1"/>
</dbReference>
<dbReference type="CDD" id="cd10839">
    <property type="entry name" value="cpPDZ1_DegP-like"/>
    <property type="match status" value="1"/>
</dbReference>
<dbReference type="PRINTS" id="PR00834">
    <property type="entry name" value="PROTEASES2C"/>
</dbReference>
<dbReference type="SUPFAM" id="SSF50156">
    <property type="entry name" value="PDZ domain-like"/>
    <property type="match status" value="2"/>
</dbReference>
<evidence type="ECO:0000256" key="13">
    <source>
        <dbReference type="ARBA" id="ARBA00032850"/>
    </source>
</evidence>
<feature type="binding site" evidence="15">
    <location>
        <begin position="224"/>
        <end position="226"/>
    </location>
    <ligand>
        <name>substrate</name>
    </ligand>
</feature>
<evidence type="ECO:0000256" key="8">
    <source>
        <dbReference type="ARBA" id="ARBA00022737"/>
    </source>
</evidence>
<feature type="binding site" evidence="15">
    <location>
        <position position="152"/>
    </location>
    <ligand>
        <name>substrate</name>
    </ligand>
</feature>
<dbReference type="InterPro" id="IPR009003">
    <property type="entry name" value="Peptidase_S1_PA"/>
</dbReference>
<evidence type="ECO:0000256" key="12">
    <source>
        <dbReference type="ARBA" id="ARBA00023016"/>
    </source>
</evidence>
<comment type="similarity">
    <text evidence="3">Belongs to the peptidase S1C family.</text>
</comment>
<proteinExistence type="inferred from homology"/>
<dbReference type="InterPro" id="IPR036034">
    <property type="entry name" value="PDZ_sf"/>
</dbReference>
<keyword evidence="12" id="KW-0346">Stress response</keyword>
<keyword evidence="9" id="KW-0574">Periplasm</keyword>
<feature type="binding site" evidence="15">
    <location>
        <position position="122"/>
    </location>
    <ligand>
        <name>substrate</name>
    </ligand>
</feature>
<dbReference type="AlphaFoldDB" id="A0A445MUQ9"/>
<dbReference type="EC" id="3.4.21.107" evidence="4"/>
<evidence type="ECO:0000256" key="10">
    <source>
        <dbReference type="ARBA" id="ARBA00022801"/>
    </source>
</evidence>
<evidence type="ECO:0000256" key="14">
    <source>
        <dbReference type="PIRSR" id="PIRSR611782-1"/>
    </source>
</evidence>
<feature type="active site" description="Charge relay system" evidence="14">
    <location>
        <position position="226"/>
    </location>
</feature>
<evidence type="ECO:0000256" key="7">
    <source>
        <dbReference type="ARBA" id="ARBA00022729"/>
    </source>
</evidence>
<evidence type="ECO:0000256" key="1">
    <source>
        <dbReference type="ARBA" id="ARBA00001772"/>
    </source>
</evidence>
<comment type="subcellular location">
    <subcellularLocation>
        <location evidence="2">Periplasm</location>
    </subcellularLocation>
</comment>
<dbReference type="PROSITE" id="PS50106">
    <property type="entry name" value="PDZ"/>
    <property type="match status" value="2"/>
</dbReference>
<reference evidence="17" key="1">
    <citation type="submission" date="2018-01" db="EMBL/GenBank/DDBJ databases">
        <authorList>
            <person name="Regsiter A."/>
            <person name="William W."/>
        </authorList>
    </citation>
    <scope>NUCLEOTIDE SEQUENCE</scope>
    <source>
        <strain evidence="17">TRIP AH-1</strain>
    </source>
</reference>
<evidence type="ECO:0000256" key="9">
    <source>
        <dbReference type="ARBA" id="ARBA00022764"/>
    </source>
</evidence>
<dbReference type="NCBIfam" id="TIGR02037">
    <property type="entry name" value="degP_htrA_DO"/>
    <property type="match status" value="1"/>
</dbReference>
<keyword evidence="11" id="KW-0720">Serine protease</keyword>
<dbReference type="EMBL" id="OJIN01000084">
    <property type="protein sequence ID" value="SPD73220.1"/>
    <property type="molecule type" value="Genomic_DNA"/>
</dbReference>
<keyword evidence="8" id="KW-0677">Repeat</keyword>
<keyword evidence="10 17" id="KW-0378">Hydrolase</keyword>
<feature type="active site" description="Charge relay system" evidence="14">
    <location>
        <position position="122"/>
    </location>
</feature>
<dbReference type="GO" id="GO:0004252">
    <property type="term" value="F:serine-type endopeptidase activity"/>
    <property type="evidence" value="ECO:0007669"/>
    <property type="project" value="InterPro"/>
</dbReference>
<dbReference type="SUPFAM" id="SSF50494">
    <property type="entry name" value="Trypsin-like serine proteases"/>
    <property type="match status" value="1"/>
</dbReference>
<dbReference type="SMART" id="SM00228">
    <property type="entry name" value="PDZ"/>
    <property type="match status" value="2"/>
</dbReference>
<name>A0A445MUQ9_9BACT</name>
<dbReference type="GO" id="GO:0042597">
    <property type="term" value="C:periplasmic space"/>
    <property type="evidence" value="ECO:0007669"/>
    <property type="project" value="UniProtKB-SubCell"/>
</dbReference>
<dbReference type="GO" id="GO:0006508">
    <property type="term" value="P:proteolysis"/>
    <property type="evidence" value="ECO:0007669"/>
    <property type="project" value="UniProtKB-KW"/>
</dbReference>
<dbReference type="Pfam" id="PF13180">
    <property type="entry name" value="PDZ_2"/>
    <property type="match status" value="2"/>
</dbReference>
<dbReference type="InterPro" id="IPR001940">
    <property type="entry name" value="Peptidase_S1C"/>
</dbReference>
<comment type="catalytic activity">
    <reaction evidence="1">
        <text>Acts on substrates that are at least partially unfolded. The cleavage site P1 residue is normally between a pair of hydrophobic residues, such as Val-|-Val.</text>
        <dbReference type="EC" id="3.4.21.107"/>
    </reaction>
</comment>
<evidence type="ECO:0000256" key="2">
    <source>
        <dbReference type="ARBA" id="ARBA00004418"/>
    </source>
</evidence>
<keyword evidence="6 17" id="KW-0645">Protease</keyword>
<evidence type="ECO:0000256" key="6">
    <source>
        <dbReference type="ARBA" id="ARBA00022670"/>
    </source>
</evidence>